<proteinExistence type="predicted"/>
<protein>
    <submittedName>
        <fullName evidence="1">Formate-dependent nitrite reductase cytochrome c552 subunit</fullName>
    </submittedName>
</protein>
<gene>
    <name evidence="1" type="primary">nrfA</name>
    <name evidence="1" type="ORF">DFE_0879</name>
</gene>
<dbReference type="KEGG" id="dfl:DFE_0879"/>
<evidence type="ECO:0000313" key="1">
    <source>
        <dbReference type="EMBL" id="BBD07605.1"/>
    </source>
</evidence>
<dbReference type="OrthoDB" id="9860797at2"/>
<evidence type="ECO:0000313" key="2">
    <source>
        <dbReference type="Proteomes" id="UP000269883"/>
    </source>
</evidence>
<name>A0A2Z6AWM6_9BACT</name>
<organism evidence="1 2">
    <name type="scientific">Desulfovibrio ferrophilus</name>
    <dbReference type="NCBI Taxonomy" id="241368"/>
    <lineage>
        <taxon>Bacteria</taxon>
        <taxon>Pseudomonadati</taxon>
        <taxon>Thermodesulfobacteriota</taxon>
        <taxon>Desulfovibrionia</taxon>
        <taxon>Desulfovibrionales</taxon>
        <taxon>Desulfovibrionaceae</taxon>
        <taxon>Desulfovibrio</taxon>
    </lineage>
</organism>
<dbReference type="EMBL" id="AP017378">
    <property type="protein sequence ID" value="BBD07605.1"/>
    <property type="molecule type" value="Genomic_DNA"/>
</dbReference>
<accession>A0A2Z6AWM6</accession>
<dbReference type="RefSeq" id="WP_126377005.1">
    <property type="nucleotide sequence ID" value="NZ_AP017378.1"/>
</dbReference>
<reference evidence="1 2" key="1">
    <citation type="journal article" date="2018" name="Sci. Adv.">
        <title>Multi-heme cytochromes provide a pathway for survival in energy-limited environments.</title>
        <authorList>
            <person name="Deng X."/>
            <person name="Dohmae N."/>
            <person name="Nealson K.H."/>
            <person name="Hashimoto K."/>
            <person name="Okamoto A."/>
        </authorList>
    </citation>
    <scope>NUCLEOTIDE SEQUENCE [LARGE SCALE GENOMIC DNA]</scope>
    <source>
        <strain evidence="1 2">IS5</strain>
    </source>
</reference>
<keyword evidence="2" id="KW-1185">Reference proteome</keyword>
<sequence>MAEHDAAMRGWLLALLGAAVLFLAGLVLSYILWNRIESAATVPCAELHPARVESAQENLRHAAALMNSEAPELRVSLSHIFQFPFNHAGFIAPYTDAKGISEQLQTNWNCAQRWADHITNNDSYISLMAVAGADVIPIRLQRTEFDMAEPSSANLSPDTVLILRKRPGSDQILIRIQPTPAP</sequence>
<dbReference type="Proteomes" id="UP000269883">
    <property type="component" value="Chromosome"/>
</dbReference>
<dbReference type="AlphaFoldDB" id="A0A2Z6AWM6"/>